<reference evidence="1 2" key="1">
    <citation type="submission" date="2023-07" db="EMBL/GenBank/DDBJ databases">
        <title>Genomic Encyclopedia of Type Strains, Phase IV (KMG-IV): sequencing the most valuable type-strain genomes for metagenomic binning, comparative biology and taxonomic classification.</title>
        <authorList>
            <person name="Goeker M."/>
        </authorList>
    </citation>
    <scope>NUCLEOTIDE SEQUENCE [LARGE SCALE GENOMIC DNA]</scope>
    <source>
        <strain evidence="1 2">DSM 1277</strain>
    </source>
</reference>
<proteinExistence type="predicted"/>
<dbReference type="EMBL" id="JAUSUH010000004">
    <property type="protein sequence ID" value="MDQ0348061.1"/>
    <property type="molecule type" value="Genomic_DNA"/>
</dbReference>
<keyword evidence="2" id="KW-1185">Reference proteome</keyword>
<protein>
    <recommendedName>
        <fullName evidence="3">DUF393 domain-containing protein</fullName>
    </recommendedName>
</protein>
<evidence type="ECO:0008006" key="3">
    <source>
        <dbReference type="Google" id="ProtNLM"/>
    </source>
</evidence>
<name>A0ABU0DI02_9HYPH</name>
<evidence type="ECO:0000313" key="1">
    <source>
        <dbReference type="EMBL" id="MDQ0348061.1"/>
    </source>
</evidence>
<comment type="caution">
    <text evidence="1">The sequence shown here is derived from an EMBL/GenBank/DDBJ whole genome shotgun (WGS) entry which is preliminary data.</text>
</comment>
<dbReference type="Proteomes" id="UP001238467">
    <property type="component" value="Unassembled WGS sequence"/>
</dbReference>
<organism evidence="1 2">
    <name type="scientific">Ancylobacter vacuolatus</name>
    <dbReference type="NCBI Taxonomy" id="223389"/>
    <lineage>
        <taxon>Bacteria</taxon>
        <taxon>Pseudomonadati</taxon>
        <taxon>Pseudomonadota</taxon>
        <taxon>Alphaproteobacteria</taxon>
        <taxon>Hyphomicrobiales</taxon>
        <taxon>Xanthobacteraceae</taxon>
        <taxon>Ancylobacter</taxon>
    </lineage>
</organism>
<accession>A0ABU0DI02</accession>
<evidence type="ECO:0000313" key="2">
    <source>
        <dbReference type="Proteomes" id="UP001238467"/>
    </source>
</evidence>
<gene>
    <name evidence="1" type="ORF">J2S76_002488</name>
</gene>
<dbReference type="RefSeq" id="WP_307060747.1">
    <property type="nucleotide sequence ID" value="NZ_JAUSUH010000004.1"/>
</dbReference>
<sequence length="162" mass="17705">MVRRPTLIFDDECVTCSALAQLIGARAPEMARVSFYSPRAQLLLRRHFPSGWAIRPYMIVGVGESERVLSGAALLFRVARLLGPAGMVKAGRALLRRARREKARGGWAATPTAQMRAYIPASPAEAAAFAGEALWLPAARPGLAFERILQWYNLHGAFQTAS</sequence>